<proteinExistence type="predicted"/>
<gene>
    <name evidence="1" type="ORF">SOIL9_17440</name>
</gene>
<dbReference type="EMBL" id="LR593886">
    <property type="protein sequence ID" value="VTR95970.1"/>
    <property type="molecule type" value="Genomic_DNA"/>
</dbReference>
<evidence type="ECO:0000313" key="2">
    <source>
        <dbReference type="Proteomes" id="UP000464178"/>
    </source>
</evidence>
<reference evidence="1 2" key="1">
    <citation type="submission" date="2019-05" db="EMBL/GenBank/DDBJ databases">
        <authorList>
            <consortium name="Science for Life Laboratories"/>
        </authorList>
    </citation>
    <scope>NUCLEOTIDE SEQUENCE [LARGE SCALE GENOMIC DNA]</scope>
    <source>
        <strain evidence="1">Soil9</strain>
    </source>
</reference>
<evidence type="ECO:0000313" key="1">
    <source>
        <dbReference type="EMBL" id="VTR95970.1"/>
    </source>
</evidence>
<dbReference type="RefSeq" id="WP_162670317.1">
    <property type="nucleotide sequence ID" value="NZ_LR593886.1"/>
</dbReference>
<dbReference type="KEGG" id="gms:SOIL9_17440"/>
<organism evidence="1 2">
    <name type="scientific">Gemmata massiliana</name>
    <dbReference type="NCBI Taxonomy" id="1210884"/>
    <lineage>
        <taxon>Bacteria</taxon>
        <taxon>Pseudomonadati</taxon>
        <taxon>Planctomycetota</taxon>
        <taxon>Planctomycetia</taxon>
        <taxon>Gemmatales</taxon>
        <taxon>Gemmataceae</taxon>
        <taxon>Gemmata</taxon>
    </lineage>
</organism>
<keyword evidence="2" id="KW-1185">Reference proteome</keyword>
<dbReference type="AlphaFoldDB" id="A0A6P2D900"/>
<dbReference type="Proteomes" id="UP000464178">
    <property type="component" value="Chromosome"/>
</dbReference>
<evidence type="ECO:0008006" key="3">
    <source>
        <dbReference type="Google" id="ProtNLM"/>
    </source>
</evidence>
<accession>A0A6P2D900</accession>
<name>A0A6P2D900_9BACT</name>
<protein>
    <recommendedName>
        <fullName evidence="3">Carboxypeptidase regulatory-like domain-containing protein</fullName>
    </recommendedName>
</protein>
<sequence length="146" mass="15449">MPIRRFFWLPVALFVVWILPIGCSPRDPFPELYPLTGTVALDGKSVTGGGVIFVLDSGERSALVVNAAVKPDGTFTAQTEYAGDNGTVTRPGAPAGKYKAIYHPAGDGSKTDLAREISDRVLVEGKATTVTVVVPVRPAADPKPEK</sequence>